<evidence type="ECO:0000313" key="1">
    <source>
        <dbReference type="EMBL" id="SCV11995.1"/>
    </source>
</evidence>
<evidence type="ECO:0000313" key="2">
    <source>
        <dbReference type="Proteomes" id="UP000006853"/>
    </source>
</evidence>
<name>A0A1G4KPR3_KOMPC</name>
<protein>
    <recommendedName>
        <fullName evidence="3">Zinc-ribbon 15 domain-containing protein</fullName>
    </recommendedName>
</protein>
<dbReference type="EMBL" id="FR839629">
    <property type="protein sequence ID" value="SCV11995.1"/>
    <property type="molecule type" value="Genomic_DNA"/>
</dbReference>
<accession>A0A1G4KPR3</accession>
<dbReference type="PANTHER" id="PTHR28139:SF1">
    <property type="entry name" value="UPF0768 PROTEIN YBL029C-A"/>
    <property type="match status" value="1"/>
</dbReference>
<reference evidence="1 2" key="1">
    <citation type="journal article" date="2011" name="J. Biotechnol.">
        <title>High-quality genome sequence of Pichia pastoris CBS7435.</title>
        <authorList>
            <person name="Kuberl A."/>
            <person name="Schneider J."/>
            <person name="Thallinger G.G."/>
            <person name="Anderl I."/>
            <person name="Wibberg D."/>
            <person name="Hajek T."/>
            <person name="Jaenicke S."/>
            <person name="Brinkrolf K."/>
            <person name="Goesmann A."/>
            <person name="Szczepanowski R."/>
            <person name="Puhler A."/>
            <person name="Schwab H."/>
            <person name="Glieder A."/>
            <person name="Pichler H."/>
        </authorList>
    </citation>
    <scope>NUCLEOTIDE SEQUENCE [LARGE SCALE GENOMIC DNA]</scope>
    <source>
        <strain evidence="2">ATCC 76273 / CBS 7435 / CECT 11047 / NRRL Y-11430 / Wegner 21-1</strain>
    </source>
</reference>
<dbReference type="Proteomes" id="UP000006853">
    <property type="component" value="Chromosome 2"/>
</dbReference>
<dbReference type="AlphaFoldDB" id="A0A1G4KPR3"/>
<evidence type="ECO:0008006" key="3">
    <source>
        <dbReference type="Google" id="ProtNLM"/>
    </source>
</evidence>
<sequence length="91" mass="10753">MCIPGVPIPGPVMFFIFGFPEFDSNIKKYEGVKLHCDRCNNDSMEAIRHRRFFSMFWIPFLPLHFSKRIKCTICGSFRDVSKSEIDQLFKR</sequence>
<reference evidence="1 2" key="2">
    <citation type="journal article" date="2016" name="FEMS Yeast Res.">
        <title>Curation of the genome annotation of Pichia pastoris (Komagataella phaffii) CBS7435 from gene level to protein function.</title>
        <authorList>
            <person name="Valli M."/>
            <person name="Tatto N.E."/>
            <person name="Peymann A."/>
            <person name="Gruber C."/>
            <person name="Landes N."/>
            <person name="Ekker H."/>
            <person name="Thallinger G.G."/>
            <person name="Mattanovich D."/>
            <person name="Gasser B."/>
            <person name="Graf A.B."/>
        </authorList>
    </citation>
    <scope>GENOME REANNOTATION</scope>
    <source>
        <strain evidence="1 2">ATCC 76273 / CBS 7435 / CECT 11047 / NRRL Y-11430 / Wegner 21-1</strain>
    </source>
</reference>
<keyword evidence="2" id="KW-1185">Reference proteome</keyword>
<dbReference type="PANTHER" id="PTHR28139">
    <property type="entry name" value="UPF0768 PROTEIN YBL029C-A"/>
    <property type="match status" value="1"/>
</dbReference>
<organism evidence="1 2">
    <name type="scientific">Komagataella phaffii (strain ATCC 76273 / CBS 7435 / CECT 11047 / NRRL Y-11430 / Wegner 21-1)</name>
    <name type="common">Yeast</name>
    <name type="synonym">Pichia pastoris</name>
    <dbReference type="NCBI Taxonomy" id="981350"/>
    <lineage>
        <taxon>Eukaryota</taxon>
        <taxon>Fungi</taxon>
        <taxon>Dikarya</taxon>
        <taxon>Ascomycota</taxon>
        <taxon>Saccharomycotina</taxon>
        <taxon>Pichiomycetes</taxon>
        <taxon>Pichiales</taxon>
        <taxon>Pichiaceae</taxon>
        <taxon>Komagataella</taxon>
    </lineage>
</organism>
<gene>
    <name evidence="1" type="ordered locus">PP7435_Chr2-1649</name>
</gene>
<proteinExistence type="predicted"/>